<evidence type="ECO:0000313" key="3">
    <source>
        <dbReference type="EMBL" id="MBB4631347.1"/>
    </source>
</evidence>
<dbReference type="Pfam" id="PF21697">
    <property type="entry name" value="Ppx_C"/>
    <property type="match status" value="1"/>
</dbReference>
<evidence type="ECO:0000259" key="1">
    <source>
        <dbReference type="Pfam" id="PF02541"/>
    </source>
</evidence>
<organism evidence="3 4">
    <name type="scientific">Sphingosinicella soli</name>
    <dbReference type="NCBI Taxonomy" id="333708"/>
    <lineage>
        <taxon>Bacteria</taxon>
        <taxon>Pseudomonadati</taxon>
        <taxon>Pseudomonadota</taxon>
        <taxon>Alphaproteobacteria</taxon>
        <taxon>Sphingomonadales</taxon>
        <taxon>Sphingosinicellaceae</taxon>
        <taxon>Sphingosinicella</taxon>
    </lineage>
</organism>
<dbReference type="Gene3D" id="3.30.420.150">
    <property type="entry name" value="Exopolyphosphatase. Domain 2"/>
    <property type="match status" value="1"/>
</dbReference>
<dbReference type="AlphaFoldDB" id="A0A7W7AZT0"/>
<sequence>MALSATNDLRRAGDIPVSAVIDIGSNSIRLVAFRGDRRTPLVLFNEKVMAGLGRGVADTGAITPEGFETARAALTRFRLLCDDMNVVQMYAFATAAVRDAANRDAFLDMAKRRCALDVRVLSGTEEARLAAYGVIAGIPDADGVVGDLGGGSLELVRVKKGKPHSHLSLPIGALKLAAARKVGGRSLAGLVKTALAEVKWAGQGKGLPFYMVGGSWRALAQLHMHLTDYPLPVVHQYAMDVGAIDHMARALLNLSPKRLRAIPRLSSARIPQLPGAALLLRAVVKRLGSSGVIASSYGIREGILYADLPKAVQREDPLVSAARQEGAIQGRFPLHAEALMGWMNGLFAPETAEHTRLRLVACILADAAWRAHPDFRAERGLELALHGNWVGIDGRERAVLGAALFAAYGGSANDPAITDLLRLATREELMRSFKWGLALRLGQRLTAGTARPLEKSRIYRENGQLVLTLTPRYQPLYAEAVARRHEALAAAMGLTAVFAAEKT</sequence>
<dbReference type="EC" id="3.6.1.11" evidence="3"/>
<dbReference type="InterPro" id="IPR050273">
    <property type="entry name" value="GppA/Ppx_hydrolase"/>
</dbReference>
<reference evidence="3 4" key="1">
    <citation type="submission" date="2020-08" db="EMBL/GenBank/DDBJ databases">
        <title>Genomic Encyclopedia of Type Strains, Phase IV (KMG-IV): sequencing the most valuable type-strain genomes for metagenomic binning, comparative biology and taxonomic classification.</title>
        <authorList>
            <person name="Goeker M."/>
        </authorList>
    </citation>
    <scope>NUCLEOTIDE SEQUENCE [LARGE SCALE GENOMIC DNA]</scope>
    <source>
        <strain evidence="3 4">DSM 17328</strain>
    </source>
</reference>
<keyword evidence="4" id="KW-1185">Reference proteome</keyword>
<dbReference type="GO" id="GO:0004309">
    <property type="term" value="F:exopolyphosphatase activity"/>
    <property type="evidence" value="ECO:0007669"/>
    <property type="project" value="UniProtKB-EC"/>
</dbReference>
<keyword evidence="3" id="KW-0378">Hydrolase</keyword>
<dbReference type="Proteomes" id="UP000566324">
    <property type="component" value="Unassembled WGS sequence"/>
</dbReference>
<dbReference type="EC" id="3.6.1.40" evidence="3"/>
<protein>
    <submittedName>
        <fullName evidence="3">Exopolyphosphatase/guanosine-5'-triphosphate, 3'-diphosphate pyrophosphatase</fullName>
        <ecNumber evidence="3">3.6.1.11</ecNumber>
        <ecNumber evidence="3">3.6.1.40</ecNumber>
    </submittedName>
</protein>
<feature type="domain" description="Exopolyphosphatase C-terminal" evidence="2">
    <location>
        <begin position="318"/>
        <end position="495"/>
    </location>
</feature>
<comment type="caution">
    <text evidence="3">The sequence shown here is derived from an EMBL/GenBank/DDBJ whole genome shotgun (WGS) entry which is preliminary data.</text>
</comment>
<dbReference type="SUPFAM" id="SSF109604">
    <property type="entry name" value="HD-domain/PDEase-like"/>
    <property type="match status" value="1"/>
</dbReference>
<evidence type="ECO:0000313" key="4">
    <source>
        <dbReference type="Proteomes" id="UP000566324"/>
    </source>
</evidence>
<dbReference type="Pfam" id="PF02541">
    <property type="entry name" value="Ppx-GppA"/>
    <property type="match status" value="1"/>
</dbReference>
<dbReference type="InterPro" id="IPR003695">
    <property type="entry name" value="Ppx_GppA_N"/>
</dbReference>
<dbReference type="InterPro" id="IPR048951">
    <property type="entry name" value="Ppx_C"/>
</dbReference>
<gene>
    <name evidence="3" type="ORF">GGQ98_000955</name>
</gene>
<dbReference type="SUPFAM" id="SSF53067">
    <property type="entry name" value="Actin-like ATPase domain"/>
    <property type="match status" value="2"/>
</dbReference>
<feature type="domain" description="Ppx/GppA phosphatase N-terminal" evidence="1">
    <location>
        <begin position="40"/>
        <end position="310"/>
    </location>
</feature>
<dbReference type="Gene3D" id="3.30.420.40">
    <property type="match status" value="1"/>
</dbReference>
<accession>A0A7W7AZT0</accession>
<proteinExistence type="predicted"/>
<dbReference type="PANTHER" id="PTHR30005">
    <property type="entry name" value="EXOPOLYPHOSPHATASE"/>
    <property type="match status" value="1"/>
</dbReference>
<dbReference type="CDD" id="cd24052">
    <property type="entry name" value="ASKHA_NBD_HpPPX-GppA-like"/>
    <property type="match status" value="1"/>
</dbReference>
<dbReference type="PANTHER" id="PTHR30005:SF0">
    <property type="entry name" value="RETROGRADE REGULATION PROTEIN 2"/>
    <property type="match status" value="1"/>
</dbReference>
<dbReference type="Gene3D" id="1.10.3210.10">
    <property type="entry name" value="Hypothetical protein af1432"/>
    <property type="match status" value="1"/>
</dbReference>
<evidence type="ECO:0000259" key="2">
    <source>
        <dbReference type="Pfam" id="PF21697"/>
    </source>
</evidence>
<name>A0A7W7AZT0_9SPHN</name>
<dbReference type="RefSeq" id="WP_184065881.1">
    <property type="nucleotide sequence ID" value="NZ_JACHNZ010000008.1"/>
</dbReference>
<dbReference type="InterPro" id="IPR043129">
    <property type="entry name" value="ATPase_NBD"/>
</dbReference>
<dbReference type="EMBL" id="JACHNZ010000008">
    <property type="protein sequence ID" value="MBB4631347.1"/>
    <property type="molecule type" value="Genomic_DNA"/>
</dbReference>
<dbReference type="GO" id="GO:0008894">
    <property type="term" value="F:guanosine-5'-triphosphate,3'-diphosphate diphosphatase activity"/>
    <property type="evidence" value="ECO:0007669"/>
    <property type="project" value="UniProtKB-EC"/>
</dbReference>